<keyword evidence="1" id="KW-0805">Transcription regulation</keyword>
<dbReference type="InterPro" id="IPR036390">
    <property type="entry name" value="WH_DNA-bd_sf"/>
</dbReference>
<dbReference type="Proteomes" id="UP000627292">
    <property type="component" value="Unassembled WGS sequence"/>
</dbReference>
<reference evidence="6" key="1">
    <citation type="journal article" date="2014" name="Int. J. Syst. Evol. Microbiol.">
        <title>Complete genome sequence of Corynebacterium casei LMG S-19264T (=DSM 44701T), isolated from a smear-ripened cheese.</title>
        <authorList>
            <consortium name="US DOE Joint Genome Institute (JGI-PGF)"/>
            <person name="Walter F."/>
            <person name="Albersmeier A."/>
            <person name="Kalinowski J."/>
            <person name="Ruckert C."/>
        </authorList>
    </citation>
    <scope>NUCLEOTIDE SEQUENCE</scope>
    <source>
        <strain evidence="6">CGMCC 1.15290</strain>
    </source>
</reference>
<protein>
    <recommendedName>
        <fullName evidence="5">HTH hxlR-type domain-containing protein</fullName>
    </recommendedName>
</protein>
<feature type="domain" description="HTH hxlR-type" evidence="5">
    <location>
        <begin position="26"/>
        <end position="125"/>
    </location>
</feature>
<keyword evidence="4" id="KW-0175">Coiled coil</keyword>
<feature type="coiled-coil region" evidence="4">
    <location>
        <begin position="127"/>
        <end position="154"/>
    </location>
</feature>
<dbReference type="PROSITE" id="PS51118">
    <property type="entry name" value="HTH_HXLR"/>
    <property type="match status" value="1"/>
</dbReference>
<accession>A0A917MX55</accession>
<dbReference type="InterPro" id="IPR036388">
    <property type="entry name" value="WH-like_DNA-bd_sf"/>
</dbReference>
<gene>
    <name evidence="6" type="ORF">GCM10011379_35460</name>
</gene>
<dbReference type="InterPro" id="IPR002577">
    <property type="entry name" value="HTH_HxlR"/>
</dbReference>
<comment type="caution">
    <text evidence="6">The sequence shown here is derived from an EMBL/GenBank/DDBJ whole genome shotgun (WGS) entry which is preliminary data.</text>
</comment>
<evidence type="ECO:0000256" key="3">
    <source>
        <dbReference type="ARBA" id="ARBA00023163"/>
    </source>
</evidence>
<evidence type="ECO:0000313" key="6">
    <source>
        <dbReference type="EMBL" id="GGH73685.1"/>
    </source>
</evidence>
<keyword evidence="7" id="KW-1185">Reference proteome</keyword>
<dbReference type="AlphaFoldDB" id="A0A917MX55"/>
<reference evidence="6" key="2">
    <citation type="submission" date="2020-09" db="EMBL/GenBank/DDBJ databases">
        <authorList>
            <person name="Sun Q."/>
            <person name="Zhou Y."/>
        </authorList>
    </citation>
    <scope>NUCLEOTIDE SEQUENCE</scope>
    <source>
        <strain evidence="6">CGMCC 1.15290</strain>
    </source>
</reference>
<dbReference type="GO" id="GO:0003677">
    <property type="term" value="F:DNA binding"/>
    <property type="evidence" value="ECO:0007669"/>
    <property type="project" value="UniProtKB-KW"/>
</dbReference>
<dbReference type="RefSeq" id="WP_229687907.1">
    <property type="nucleotide sequence ID" value="NZ_BMIB01000003.1"/>
</dbReference>
<dbReference type="PANTHER" id="PTHR33204">
    <property type="entry name" value="TRANSCRIPTIONAL REGULATOR, MARR FAMILY"/>
    <property type="match status" value="1"/>
</dbReference>
<evidence type="ECO:0000256" key="1">
    <source>
        <dbReference type="ARBA" id="ARBA00023015"/>
    </source>
</evidence>
<evidence type="ECO:0000256" key="2">
    <source>
        <dbReference type="ARBA" id="ARBA00023125"/>
    </source>
</evidence>
<dbReference type="SUPFAM" id="SSF46785">
    <property type="entry name" value="Winged helix' DNA-binding domain"/>
    <property type="match status" value="1"/>
</dbReference>
<dbReference type="EMBL" id="BMIB01000003">
    <property type="protein sequence ID" value="GGH73685.1"/>
    <property type="molecule type" value="Genomic_DNA"/>
</dbReference>
<keyword evidence="3" id="KW-0804">Transcription</keyword>
<dbReference type="Pfam" id="PF01638">
    <property type="entry name" value="HxlR"/>
    <property type="match status" value="1"/>
</dbReference>
<keyword evidence="2" id="KW-0238">DNA-binding</keyword>
<evidence type="ECO:0000313" key="7">
    <source>
        <dbReference type="Proteomes" id="UP000627292"/>
    </source>
</evidence>
<organism evidence="6 7">
    <name type="scientific">Filimonas zeae</name>
    <dbReference type="NCBI Taxonomy" id="1737353"/>
    <lineage>
        <taxon>Bacteria</taxon>
        <taxon>Pseudomonadati</taxon>
        <taxon>Bacteroidota</taxon>
        <taxon>Chitinophagia</taxon>
        <taxon>Chitinophagales</taxon>
        <taxon>Chitinophagaceae</taxon>
        <taxon>Filimonas</taxon>
    </lineage>
</organism>
<name>A0A917MX55_9BACT</name>
<proteinExistence type="predicted"/>
<dbReference type="PANTHER" id="PTHR33204:SF37">
    <property type="entry name" value="HTH-TYPE TRANSCRIPTIONAL REGULATOR YODB"/>
    <property type="match status" value="1"/>
</dbReference>
<dbReference type="Gene3D" id="1.10.10.10">
    <property type="entry name" value="Winged helix-like DNA-binding domain superfamily/Winged helix DNA-binding domain"/>
    <property type="match status" value="1"/>
</dbReference>
<evidence type="ECO:0000256" key="4">
    <source>
        <dbReference type="SAM" id="Coils"/>
    </source>
</evidence>
<sequence length="154" mass="17547">MQIAIAFNEMFFGDSFMKPIQKRSDCPVSSGLDVFGDKWTLLILRDMMFFGKTSFSEFLCSSEKIASNILTDRLNLLHQEGFVTKHPAPENKSKFLYTLTDKAIDLVPVITEISLWGIQHTNAKDVMQIAEKMKKNKTRAIKEIQDQLRAAANQ</sequence>
<evidence type="ECO:0000259" key="5">
    <source>
        <dbReference type="PROSITE" id="PS51118"/>
    </source>
</evidence>